<accession>E9H4V5</accession>
<evidence type="ECO:0000313" key="2">
    <source>
        <dbReference type="EMBL" id="EFX73210.1"/>
    </source>
</evidence>
<name>E9H4V5_DAPPU</name>
<dbReference type="HOGENOM" id="CLU_2500196_0_0_1"/>
<keyword evidence="3" id="KW-1185">Reference proteome</keyword>
<evidence type="ECO:0000256" key="1">
    <source>
        <dbReference type="SAM" id="MobiDB-lite"/>
    </source>
</evidence>
<dbReference type="KEGG" id="dpx:DAPPUDRAFT_253453"/>
<gene>
    <name evidence="2" type="ORF">DAPPUDRAFT_253453</name>
</gene>
<dbReference type="AlphaFoldDB" id="E9H4V5"/>
<feature type="compositionally biased region" description="Basic and acidic residues" evidence="1">
    <location>
        <begin position="54"/>
        <end position="65"/>
    </location>
</feature>
<dbReference type="InParanoid" id="E9H4V5"/>
<proteinExistence type="predicted"/>
<sequence>MGHPLPWESAIAAHEGSGRTVKMESRNKHSRFRMIQRTAASSSRPKGRTDDEDDTRRGHLADSRFRMIPLSETAANQPIEDKRVVL</sequence>
<dbReference type="EMBL" id="GL732592">
    <property type="protein sequence ID" value="EFX73210.1"/>
    <property type="molecule type" value="Genomic_DNA"/>
</dbReference>
<reference evidence="2 3" key="1">
    <citation type="journal article" date="2011" name="Science">
        <title>The ecoresponsive genome of Daphnia pulex.</title>
        <authorList>
            <person name="Colbourne J.K."/>
            <person name="Pfrender M.E."/>
            <person name="Gilbert D."/>
            <person name="Thomas W.K."/>
            <person name="Tucker A."/>
            <person name="Oakley T.H."/>
            <person name="Tokishita S."/>
            <person name="Aerts A."/>
            <person name="Arnold G.J."/>
            <person name="Basu M.K."/>
            <person name="Bauer D.J."/>
            <person name="Caceres C.E."/>
            <person name="Carmel L."/>
            <person name="Casola C."/>
            <person name="Choi J.H."/>
            <person name="Detter J.C."/>
            <person name="Dong Q."/>
            <person name="Dusheyko S."/>
            <person name="Eads B.D."/>
            <person name="Frohlich T."/>
            <person name="Geiler-Samerotte K.A."/>
            <person name="Gerlach D."/>
            <person name="Hatcher P."/>
            <person name="Jogdeo S."/>
            <person name="Krijgsveld J."/>
            <person name="Kriventseva E.V."/>
            <person name="Kultz D."/>
            <person name="Laforsch C."/>
            <person name="Lindquist E."/>
            <person name="Lopez J."/>
            <person name="Manak J.R."/>
            <person name="Muller J."/>
            <person name="Pangilinan J."/>
            <person name="Patwardhan R.P."/>
            <person name="Pitluck S."/>
            <person name="Pritham E.J."/>
            <person name="Rechtsteiner A."/>
            <person name="Rho M."/>
            <person name="Rogozin I.B."/>
            <person name="Sakarya O."/>
            <person name="Salamov A."/>
            <person name="Schaack S."/>
            <person name="Shapiro H."/>
            <person name="Shiga Y."/>
            <person name="Skalitzky C."/>
            <person name="Smith Z."/>
            <person name="Souvorov A."/>
            <person name="Sung W."/>
            <person name="Tang Z."/>
            <person name="Tsuchiya D."/>
            <person name="Tu H."/>
            <person name="Vos H."/>
            <person name="Wang M."/>
            <person name="Wolf Y.I."/>
            <person name="Yamagata H."/>
            <person name="Yamada T."/>
            <person name="Ye Y."/>
            <person name="Shaw J.R."/>
            <person name="Andrews J."/>
            <person name="Crease T.J."/>
            <person name="Tang H."/>
            <person name="Lucas S.M."/>
            <person name="Robertson H.M."/>
            <person name="Bork P."/>
            <person name="Koonin E.V."/>
            <person name="Zdobnov E.M."/>
            <person name="Grigoriev I.V."/>
            <person name="Lynch M."/>
            <person name="Boore J.L."/>
        </authorList>
    </citation>
    <scope>NUCLEOTIDE SEQUENCE [LARGE SCALE GENOMIC DNA]</scope>
</reference>
<organism evidence="2 3">
    <name type="scientific">Daphnia pulex</name>
    <name type="common">Water flea</name>
    <dbReference type="NCBI Taxonomy" id="6669"/>
    <lineage>
        <taxon>Eukaryota</taxon>
        <taxon>Metazoa</taxon>
        <taxon>Ecdysozoa</taxon>
        <taxon>Arthropoda</taxon>
        <taxon>Crustacea</taxon>
        <taxon>Branchiopoda</taxon>
        <taxon>Diplostraca</taxon>
        <taxon>Cladocera</taxon>
        <taxon>Anomopoda</taxon>
        <taxon>Daphniidae</taxon>
        <taxon>Daphnia</taxon>
    </lineage>
</organism>
<protein>
    <submittedName>
        <fullName evidence="2">Uncharacterized protein</fullName>
    </submittedName>
</protein>
<dbReference type="Proteomes" id="UP000000305">
    <property type="component" value="Unassembled WGS sequence"/>
</dbReference>
<evidence type="ECO:0000313" key="3">
    <source>
        <dbReference type="Proteomes" id="UP000000305"/>
    </source>
</evidence>
<feature type="region of interest" description="Disordered" evidence="1">
    <location>
        <begin position="1"/>
        <end position="86"/>
    </location>
</feature>